<accession>A0ABT2JRR6</accession>
<dbReference type="SUPFAM" id="SSF46785">
    <property type="entry name" value="Winged helix' DNA-binding domain"/>
    <property type="match status" value="1"/>
</dbReference>
<organism evidence="5 6">
    <name type="scientific">Streptomyces gossypii</name>
    <dbReference type="NCBI Taxonomy" id="2883101"/>
    <lineage>
        <taxon>Bacteria</taxon>
        <taxon>Bacillati</taxon>
        <taxon>Actinomycetota</taxon>
        <taxon>Actinomycetes</taxon>
        <taxon>Kitasatosporales</taxon>
        <taxon>Streptomycetaceae</taxon>
        <taxon>Streptomyces</taxon>
    </lineage>
</organism>
<dbReference type="PANTHER" id="PTHR43132:SF6">
    <property type="entry name" value="HTH-TYPE TRANSCRIPTIONAL REPRESSOR CZRA"/>
    <property type="match status" value="1"/>
</dbReference>
<dbReference type="Proteomes" id="UP001156389">
    <property type="component" value="Unassembled WGS sequence"/>
</dbReference>
<evidence type="ECO:0000256" key="3">
    <source>
        <dbReference type="ARBA" id="ARBA00023163"/>
    </source>
</evidence>
<dbReference type="Gene3D" id="1.10.10.10">
    <property type="entry name" value="Winged helix-like DNA-binding domain superfamily/Winged helix DNA-binding domain"/>
    <property type="match status" value="1"/>
</dbReference>
<keyword evidence="3" id="KW-0804">Transcription</keyword>
<dbReference type="PANTHER" id="PTHR43132">
    <property type="entry name" value="ARSENICAL RESISTANCE OPERON REPRESSOR ARSR-RELATED"/>
    <property type="match status" value="1"/>
</dbReference>
<keyword evidence="2" id="KW-0238">DNA-binding</keyword>
<dbReference type="InterPro" id="IPR036390">
    <property type="entry name" value="WH_DNA-bd_sf"/>
</dbReference>
<feature type="domain" description="HTH arsR-type" evidence="4">
    <location>
        <begin position="243"/>
        <end position="326"/>
    </location>
</feature>
<dbReference type="InterPro" id="IPR036388">
    <property type="entry name" value="WH-like_DNA-bd_sf"/>
</dbReference>
<protein>
    <submittedName>
        <fullName evidence="5">ArsR family transcriptional regulator</fullName>
    </submittedName>
</protein>
<keyword evidence="6" id="KW-1185">Reference proteome</keyword>
<dbReference type="SMART" id="SM00418">
    <property type="entry name" value="HTH_ARSR"/>
    <property type="match status" value="1"/>
</dbReference>
<evidence type="ECO:0000313" key="6">
    <source>
        <dbReference type="Proteomes" id="UP001156389"/>
    </source>
</evidence>
<dbReference type="InterPro" id="IPR011991">
    <property type="entry name" value="ArsR-like_HTH"/>
</dbReference>
<evidence type="ECO:0000256" key="1">
    <source>
        <dbReference type="ARBA" id="ARBA00023015"/>
    </source>
</evidence>
<evidence type="ECO:0000313" key="5">
    <source>
        <dbReference type="EMBL" id="MCT2590582.1"/>
    </source>
</evidence>
<proteinExistence type="predicted"/>
<sequence>MLELEFTAADLARTRFALSPLWEVVASVRVLKRPAEHPLLRPWSALAGPALAASGVDWGLLSGLVPVPTRLIPGFVCPPPSTPVPDLGVELATLRATPPEAVREGVDALPAPRTAEIAALRENPGRELGRLADGIAHYWDVALAPHWPRIRTLLESDVLHRARRLAEGGTQRLFDDLDPQVSWEEGTLRLAHRHVSGVRGLGGRGLLLVPSAFIWPRIFSVTSLAGSGGQPALRYPPRAVGTLWQPAHTTPSEALAQVLGRSRATLLAELESPECTTELARRSGLSPGGVSQHLKLLHAAGLVSAHRAGHRVLYARTVRGEALLTG</sequence>
<dbReference type="Pfam" id="PF01022">
    <property type="entry name" value="HTH_5"/>
    <property type="match status" value="1"/>
</dbReference>
<dbReference type="InterPro" id="IPR051011">
    <property type="entry name" value="Metal_resp_trans_reg"/>
</dbReference>
<keyword evidence="1" id="KW-0805">Transcription regulation</keyword>
<dbReference type="InterPro" id="IPR001845">
    <property type="entry name" value="HTH_ArsR_DNA-bd_dom"/>
</dbReference>
<evidence type="ECO:0000259" key="4">
    <source>
        <dbReference type="PROSITE" id="PS50987"/>
    </source>
</evidence>
<name>A0ABT2JRR6_9ACTN</name>
<evidence type="ECO:0000256" key="2">
    <source>
        <dbReference type="ARBA" id="ARBA00023125"/>
    </source>
</evidence>
<dbReference type="EMBL" id="JAJAGO010000005">
    <property type="protein sequence ID" value="MCT2590582.1"/>
    <property type="molecule type" value="Genomic_DNA"/>
</dbReference>
<dbReference type="PROSITE" id="PS50987">
    <property type="entry name" value="HTH_ARSR_2"/>
    <property type="match status" value="1"/>
</dbReference>
<reference evidence="5 6" key="1">
    <citation type="submission" date="2021-10" db="EMBL/GenBank/DDBJ databases">
        <title>Streptomyces gossypii sp. nov., isolated from soil collected from cotton field.</title>
        <authorList>
            <person name="Ge X."/>
            <person name="Chen X."/>
            <person name="Liu W."/>
        </authorList>
    </citation>
    <scope>NUCLEOTIDE SEQUENCE [LARGE SCALE GENOMIC DNA]</scope>
    <source>
        <strain evidence="5 6">N2-109</strain>
    </source>
</reference>
<dbReference type="CDD" id="cd00090">
    <property type="entry name" value="HTH_ARSR"/>
    <property type="match status" value="1"/>
</dbReference>
<gene>
    <name evidence="5" type="ORF">LHJ74_11800</name>
</gene>
<dbReference type="RefSeq" id="WP_260217913.1">
    <property type="nucleotide sequence ID" value="NZ_JAJAGO010000005.1"/>
</dbReference>
<comment type="caution">
    <text evidence="5">The sequence shown here is derived from an EMBL/GenBank/DDBJ whole genome shotgun (WGS) entry which is preliminary data.</text>
</comment>